<name>A0ABV3LHA5_9MICO</name>
<protein>
    <submittedName>
        <fullName evidence="3">YdcF family protein</fullName>
    </submittedName>
</protein>
<proteinExistence type="predicted"/>
<comment type="caution">
    <text evidence="3">The sequence shown here is derived from an EMBL/GenBank/DDBJ whole genome shotgun (WGS) entry which is preliminary data.</text>
</comment>
<dbReference type="PANTHER" id="PTHR30336">
    <property type="entry name" value="INNER MEMBRANE PROTEIN, PROBABLE PERMEASE"/>
    <property type="match status" value="1"/>
</dbReference>
<gene>
    <name evidence="3" type="ORF">AB0301_09485</name>
</gene>
<dbReference type="InterPro" id="IPR014729">
    <property type="entry name" value="Rossmann-like_a/b/a_fold"/>
</dbReference>
<accession>A0ABV3LHA5</accession>
<dbReference type="InterPro" id="IPR003848">
    <property type="entry name" value="DUF218"/>
</dbReference>
<dbReference type="InterPro" id="IPR051599">
    <property type="entry name" value="Cell_Envelope_Assoc"/>
</dbReference>
<evidence type="ECO:0000313" key="3">
    <source>
        <dbReference type="EMBL" id="MEW1975293.1"/>
    </source>
</evidence>
<feature type="transmembrane region" description="Helical" evidence="1">
    <location>
        <begin position="12"/>
        <end position="31"/>
    </location>
</feature>
<dbReference type="EMBL" id="JBFBMH010000011">
    <property type="protein sequence ID" value="MEW1975293.1"/>
    <property type="molecule type" value="Genomic_DNA"/>
</dbReference>
<evidence type="ECO:0000256" key="1">
    <source>
        <dbReference type="SAM" id="Phobius"/>
    </source>
</evidence>
<keyword evidence="4" id="KW-1185">Reference proteome</keyword>
<feature type="domain" description="DUF218" evidence="2">
    <location>
        <begin position="54"/>
        <end position="163"/>
    </location>
</feature>
<reference evidence="3 4" key="1">
    <citation type="submission" date="2024-06" db="EMBL/GenBank/DDBJ databases">
        <title>The Natural Products Discovery Center: Release of the First 8490 Sequenced Strains for Exploring Actinobacteria Biosynthetic Diversity.</title>
        <authorList>
            <person name="Kalkreuter E."/>
            <person name="Kautsar S.A."/>
            <person name="Yang D."/>
            <person name="Bader C.D."/>
            <person name="Teijaro C.N."/>
            <person name="Fluegel L."/>
            <person name="Davis C.M."/>
            <person name="Simpson J.R."/>
            <person name="Lauterbach L."/>
            <person name="Steele A.D."/>
            <person name="Gui C."/>
            <person name="Meng S."/>
            <person name="Li G."/>
            <person name="Viehrig K."/>
            <person name="Ye F."/>
            <person name="Su P."/>
            <person name="Kiefer A.F."/>
            <person name="Nichols A."/>
            <person name="Cepeda A.J."/>
            <person name="Yan W."/>
            <person name="Fan B."/>
            <person name="Jiang Y."/>
            <person name="Adhikari A."/>
            <person name="Zheng C.-J."/>
            <person name="Schuster L."/>
            <person name="Cowan T.M."/>
            <person name="Smanski M.J."/>
            <person name="Chevrette M.G."/>
            <person name="De Carvalho L.P.S."/>
            <person name="Shen B."/>
        </authorList>
    </citation>
    <scope>NUCLEOTIDE SEQUENCE [LARGE SCALE GENOMIC DNA]</scope>
    <source>
        <strain evidence="3 4">NPDC077434</strain>
    </source>
</reference>
<keyword evidence="1" id="KW-0472">Membrane</keyword>
<keyword evidence="1" id="KW-1133">Transmembrane helix</keyword>
<evidence type="ECO:0000313" key="4">
    <source>
        <dbReference type="Proteomes" id="UP001553715"/>
    </source>
</evidence>
<dbReference type="Pfam" id="PF02698">
    <property type="entry name" value="DUF218"/>
    <property type="match status" value="1"/>
</dbReference>
<organism evidence="3 4">
    <name type="scientific">Microbacterium profundi</name>
    <dbReference type="NCBI Taxonomy" id="450380"/>
    <lineage>
        <taxon>Bacteria</taxon>
        <taxon>Bacillati</taxon>
        <taxon>Actinomycetota</taxon>
        <taxon>Actinomycetes</taxon>
        <taxon>Micrococcales</taxon>
        <taxon>Microbacteriaceae</taxon>
        <taxon>Microbacterium</taxon>
    </lineage>
</organism>
<sequence length="213" mass="24170">MSAQRDRFRRLFRAGFTTYTAFAVWAEFVHWRSSRRMLGTAPGAAELKSRAGTEAVVVLGYGNRGARANFVNRYRVRAGIRSIDRTSDSVLVLCGGTVHSKVAEAELMERFARDELDYTGRILLESDSRSTWQNVENAIGLIEHADVIKIVSNSPHAEVAREYLWQQRPDLAERLVRADEHRFGEIVPMKIGAALRLLLFRLKERAARVRLSP</sequence>
<dbReference type="RefSeq" id="WP_234001393.1">
    <property type="nucleotide sequence ID" value="NZ_JAJVKR010000012.1"/>
</dbReference>
<dbReference type="PANTHER" id="PTHR30336:SF20">
    <property type="entry name" value="DUF218 DOMAIN-CONTAINING PROTEIN"/>
    <property type="match status" value="1"/>
</dbReference>
<evidence type="ECO:0000259" key="2">
    <source>
        <dbReference type="Pfam" id="PF02698"/>
    </source>
</evidence>
<dbReference type="Gene3D" id="3.40.50.620">
    <property type="entry name" value="HUPs"/>
    <property type="match status" value="1"/>
</dbReference>
<keyword evidence="1" id="KW-0812">Transmembrane</keyword>
<dbReference type="Proteomes" id="UP001553715">
    <property type="component" value="Unassembled WGS sequence"/>
</dbReference>
<dbReference type="CDD" id="cd06259">
    <property type="entry name" value="YdcF-like"/>
    <property type="match status" value="1"/>
</dbReference>